<evidence type="ECO:0000256" key="1">
    <source>
        <dbReference type="SAM" id="Phobius"/>
    </source>
</evidence>
<accession>A0A7W8ZY33</accession>
<dbReference type="Proteomes" id="UP000561726">
    <property type="component" value="Unassembled WGS sequence"/>
</dbReference>
<dbReference type="RefSeq" id="WP_183323503.1">
    <property type="nucleotide sequence ID" value="NZ_JACHBQ010000001.1"/>
</dbReference>
<evidence type="ECO:0000313" key="3">
    <source>
        <dbReference type="Proteomes" id="UP000561726"/>
    </source>
</evidence>
<feature type="transmembrane region" description="Helical" evidence="1">
    <location>
        <begin position="42"/>
        <end position="62"/>
    </location>
</feature>
<organism evidence="2 3">
    <name type="scientific">Cryobacterium roopkundense</name>
    <dbReference type="NCBI Taxonomy" id="1001240"/>
    <lineage>
        <taxon>Bacteria</taxon>
        <taxon>Bacillati</taxon>
        <taxon>Actinomycetota</taxon>
        <taxon>Actinomycetes</taxon>
        <taxon>Micrococcales</taxon>
        <taxon>Microbacteriaceae</taxon>
        <taxon>Cryobacterium</taxon>
    </lineage>
</organism>
<reference evidence="2 3" key="1">
    <citation type="submission" date="2020-08" db="EMBL/GenBank/DDBJ databases">
        <title>Sequencing the genomes of 1000 actinobacteria strains.</title>
        <authorList>
            <person name="Klenk H.-P."/>
        </authorList>
    </citation>
    <scope>NUCLEOTIDE SEQUENCE [LARGE SCALE GENOMIC DNA]</scope>
    <source>
        <strain evidence="2 3">DSM 21065</strain>
    </source>
</reference>
<feature type="transmembrane region" description="Helical" evidence="1">
    <location>
        <begin position="82"/>
        <end position="103"/>
    </location>
</feature>
<keyword evidence="1" id="KW-0472">Membrane</keyword>
<gene>
    <name evidence="2" type="ORF">BJ997_002608</name>
</gene>
<feature type="transmembrane region" description="Helical" evidence="1">
    <location>
        <begin position="12"/>
        <end position="30"/>
    </location>
</feature>
<name>A0A7W8ZY33_9MICO</name>
<protein>
    <submittedName>
        <fullName evidence="2">Uncharacterized protein</fullName>
    </submittedName>
</protein>
<proteinExistence type="predicted"/>
<comment type="caution">
    <text evidence="2">The sequence shown here is derived from an EMBL/GenBank/DDBJ whole genome shotgun (WGS) entry which is preliminary data.</text>
</comment>
<sequence>MTVPESLAQLSLFVFFIVPGIAFGTVRVALRGHRAVDTSAGARILEALFVGVLFDAVYLLVFGRLVVESFQDSGAQLLSEPFWPTLLALGLLVGVPALVPVLLSLRVASSTESDGTQRTTNKGKQRKKVVLLSNFRSVPSAWDNNALTMGSGRFVRVRLENGVYYGGWYSRKSLMSTYPQPRDIFIESQWRMGAKGEFLSKLENSQGLWVSISDKCVVEWIGVPK</sequence>
<dbReference type="Pfam" id="PF19865">
    <property type="entry name" value="DUF6338"/>
    <property type="match status" value="1"/>
</dbReference>
<keyword evidence="1" id="KW-1133">Transmembrane helix</keyword>
<dbReference type="EMBL" id="JACHBQ010000001">
    <property type="protein sequence ID" value="MBB5642060.1"/>
    <property type="molecule type" value="Genomic_DNA"/>
</dbReference>
<dbReference type="InterPro" id="IPR045919">
    <property type="entry name" value="DUF6338"/>
</dbReference>
<dbReference type="AlphaFoldDB" id="A0A7W8ZY33"/>
<evidence type="ECO:0000313" key="2">
    <source>
        <dbReference type="EMBL" id="MBB5642060.1"/>
    </source>
</evidence>
<keyword evidence="1" id="KW-0812">Transmembrane</keyword>